<keyword evidence="14" id="KW-1185">Reference proteome</keyword>
<evidence type="ECO:0000256" key="3">
    <source>
        <dbReference type="ARBA" id="ARBA00011964"/>
    </source>
</evidence>
<comment type="pathway">
    <text evidence="2">Protein modification; protein glycosylation.</text>
</comment>
<dbReference type="Proteomes" id="UP000053676">
    <property type="component" value="Unassembled WGS sequence"/>
</dbReference>
<evidence type="ECO:0000256" key="10">
    <source>
        <dbReference type="ARBA" id="ARBA00049506"/>
    </source>
</evidence>
<reference evidence="14" key="1">
    <citation type="journal article" date="2014" name="Nat. Genet.">
        <title>Genome of the human hookworm Necator americanus.</title>
        <authorList>
            <person name="Tang Y.T."/>
            <person name="Gao X."/>
            <person name="Rosa B.A."/>
            <person name="Abubucker S."/>
            <person name="Hallsworth-Pepin K."/>
            <person name="Martin J."/>
            <person name="Tyagi R."/>
            <person name="Heizer E."/>
            <person name="Zhang X."/>
            <person name="Bhonagiri-Palsikar V."/>
            <person name="Minx P."/>
            <person name="Warren W.C."/>
            <person name="Wang Q."/>
            <person name="Zhan B."/>
            <person name="Hotez P.J."/>
            <person name="Sternberg P.W."/>
            <person name="Dougall A."/>
            <person name="Gaze S.T."/>
            <person name="Mulvenna J."/>
            <person name="Sotillo J."/>
            <person name="Ranganathan S."/>
            <person name="Rabelo E.M."/>
            <person name="Wilson R.K."/>
            <person name="Felgner P.L."/>
            <person name="Bethony J."/>
            <person name="Hawdon J.M."/>
            <person name="Gasser R.B."/>
            <person name="Loukas A."/>
            <person name="Mitreva M."/>
        </authorList>
    </citation>
    <scope>NUCLEOTIDE SEQUENCE [LARGE SCALE GENOMIC DNA]</scope>
</reference>
<feature type="non-terminal residue" evidence="13">
    <location>
        <position position="169"/>
    </location>
</feature>
<keyword evidence="5" id="KW-0808">Transferase</keyword>
<dbReference type="PANTHER" id="PTHR12646:SF0">
    <property type="entry name" value="DOL-P-MAN:MAN(5)GLCNAC(2)-PP-DOL ALPHA-1,3-MANNOSYLTRANSFERASE"/>
    <property type="match status" value="1"/>
</dbReference>
<keyword evidence="9 12" id="KW-0472">Membrane</keyword>
<keyword evidence="4" id="KW-0328">Glycosyltransferase</keyword>
<evidence type="ECO:0000313" key="14">
    <source>
        <dbReference type="Proteomes" id="UP000053676"/>
    </source>
</evidence>
<evidence type="ECO:0000256" key="1">
    <source>
        <dbReference type="ARBA" id="ARBA00004477"/>
    </source>
</evidence>
<gene>
    <name evidence="13" type="ORF">NECAME_17235</name>
</gene>
<evidence type="ECO:0000256" key="2">
    <source>
        <dbReference type="ARBA" id="ARBA00004922"/>
    </source>
</evidence>
<evidence type="ECO:0000256" key="6">
    <source>
        <dbReference type="ARBA" id="ARBA00022692"/>
    </source>
</evidence>
<feature type="region of interest" description="Disordered" evidence="11">
    <location>
        <begin position="1"/>
        <end position="21"/>
    </location>
</feature>
<evidence type="ECO:0000313" key="13">
    <source>
        <dbReference type="EMBL" id="ETN84129.1"/>
    </source>
</evidence>
<keyword evidence="6 12" id="KW-0812">Transmembrane</keyword>
<evidence type="ECO:0000256" key="12">
    <source>
        <dbReference type="SAM" id="Phobius"/>
    </source>
</evidence>
<dbReference type="Pfam" id="PF05208">
    <property type="entry name" value="ALG3"/>
    <property type="match status" value="1"/>
</dbReference>
<dbReference type="InterPro" id="IPR007873">
    <property type="entry name" value="Glycosyltransferase_ALG3"/>
</dbReference>
<feature type="transmembrane region" description="Helical" evidence="12">
    <location>
        <begin position="135"/>
        <end position="154"/>
    </location>
</feature>
<accession>W2TR28</accession>
<evidence type="ECO:0000256" key="7">
    <source>
        <dbReference type="ARBA" id="ARBA00022824"/>
    </source>
</evidence>
<proteinExistence type="predicted"/>
<evidence type="ECO:0000256" key="5">
    <source>
        <dbReference type="ARBA" id="ARBA00022679"/>
    </source>
</evidence>
<keyword evidence="8 12" id="KW-1133">Transmembrane helix</keyword>
<dbReference type="GO" id="GO:0052925">
    <property type="term" value="F:dol-P-Man:Man(5)GlcNAc(2)-PP-Dol alpha-1,3-mannosyltransferase activity"/>
    <property type="evidence" value="ECO:0007669"/>
    <property type="project" value="UniProtKB-EC"/>
</dbReference>
<comment type="subcellular location">
    <subcellularLocation>
        <location evidence="1">Endoplasmic reticulum membrane</location>
        <topology evidence="1">Multi-pass membrane protein</topology>
    </subcellularLocation>
</comment>
<dbReference type="PANTHER" id="PTHR12646">
    <property type="entry name" value="NOT56 - RELATED"/>
    <property type="match status" value="1"/>
</dbReference>
<dbReference type="AlphaFoldDB" id="W2TR28"/>
<evidence type="ECO:0000256" key="9">
    <source>
        <dbReference type="ARBA" id="ARBA00023136"/>
    </source>
</evidence>
<comment type="catalytic activity">
    <reaction evidence="10">
        <text>an alpha-D-Man-(1-&gt;2)-alpha-D-Man-(1-&gt;2)-alpha-D-Man-(1-&gt;3)-[alpha-D-Man-(1-&gt;6)]-beta-D-Man-(1-&gt;4)-beta-D-GlcNAc-(1-&gt;4)-alpha-D-GlcNAc-diphospho-di-trans,poly-cis-dolichol + a di-trans,poly-cis-dolichyl beta-D-mannosyl phosphate = an alpha-D-Man-(1-&gt;2)-alpha-D-Man-(1-&gt;2)-alpha-D-Man-(1-&gt;3)-[alpha-D-Man-(1-&gt;3)-alpha-D-Man-(1-&gt;6)]-beta-D-Man-(1-&gt;4)-beta-D-GlcNAc-(1-&gt;4)-alpha-D-GlcNAc-diphospho-di-trans,poly-cis-dolichol + a di-trans,poly-cis-dolichyl phosphate + H(+)</text>
        <dbReference type="Rhea" id="RHEA:29527"/>
        <dbReference type="Rhea" id="RHEA-COMP:19498"/>
        <dbReference type="Rhea" id="RHEA-COMP:19501"/>
        <dbReference type="Rhea" id="RHEA-COMP:19516"/>
        <dbReference type="Rhea" id="RHEA-COMP:19517"/>
        <dbReference type="ChEBI" id="CHEBI:15378"/>
        <dbReference type="ChEBI" id="CHEBI:57683"/>
        <dbReference type="ChEBI" id="CHEBI:58211"/>
        <dbReference type="ChEBI" id="CHEBI:132515"/>
        <dbReference type="ChEBI" id="CHEBI:132516"/>
        <dbReference type="EC" id="2.4.1.258"/>
    </reaction>
    <physiologicalReaction direction="left-to-right" evidence="10">
        <dbReference type="Rhea" id="RHEA:29528"/>
    </physiologicalReaction>
</comment>
<evidence type="ECO:0000256" key="4">
    <source>
        <dbReference type="ARBA" id="ARBA00022676"/>
    </source>
</evidence>
<evidence type="ECO:0000256" key="11">
    <source>
        <dbReference type="SAM" id="MobiDB-lite"/>
    </source>
</evidence>
<keyword evidence="7" id="KW-0256">Endoplasmic reticulum</keyword>
<dbReference type="EC" id="2.4.1.258" evidence="3"/>
<protein>
    <recommendedName>
        <fullName evidence="3">dolichyl-P-Man:Man5GlcNAc2-PP-dolichol alpha-1,3-mannosyltransferase</fullName>
        <ecNumber evidence="3">2.4.1.258</ecNumber>
    </recommendedName>
</protein>
<dbReference type="EMBL" id="KI658014">
    <property type="protein sequence ID" value="ETN84129.1"/>
    <property type="molecule type" value="Genomic_DNA"/>
</dbReference>
<evidence type="ECO:0000256" key="8">
    <source>
        <dbReference type="ARBA" id="ARBA00022989"/>
    </source>
</evidence>
<dbReference type="OrthoDB" id="20028at2759"/>
<dbReference type="KEGG" id="nai:NECAME_17235"/>
<name>W2TR28_NECAM</name>
<dbReference type="STRING" id="51031.W2TR28"/>
<organism evidence="13 14">
    <name type="scientific">Necator americanus</name>
    <name type="common">Human hookworm</name>
    <dbReference type="NCBI Taxonomy" id="51031"/>
    <lineage>
        <taxon>Eukaryota</taxon>
        <taxon>Metazoa</taxon>
        <taxon>Ecdysozoa</taxon>
        <taxon>Nematoda</taxon>
        <taxon>Chromadorea</taxon>
        <taxon>Rhabditida</taxon>
        <taxon>Rhabditina</taxon>
        <taxon>Rhabditomorpha</taxon>
        <taxon>Strongyloidea</taxon>
        <taxon>Ancylostomatidae</taxon>
        <taxon>Bunostominae</taxon>
        <taxon>Necator</taxon>
    </lineage>
</organism>
<sequence length="169" mass="19821">MSDNIKKLVKRPLSDDDEDDLEKQVRKKIDLDELESADLDDEQKEMRWRQLSPEQLEVATLELYERGGYSPTYGDINDTMPGASRKIYVGLPFLMYDPVAYIRRSFDLGRVFLFKWTVNWRFLPEEVFLSPRLHLALLSCHIVVLAIFGYHMWFRSHGGLRASLIELSH</sequence>
<dbReference type="GO" id="GO:0005789">
    <property type="term" value="C:endoplasmic reticulum membrane"/>
    <property type="evidence" value="ECO:0007669"/>
    <property type="project" value="UniProtKB-SubCell"/>
</dbReference>